<evidence type="ECO:0000313" key="2">
    <source>
        <dbReference type="Proteomes" id="UP000245202"/>
    </source>
</evidence>
<comment type="caution">
    <text evidence="1">The sequence shown here is derived from an EMBL/GenBank/DDBJ whole genome shotgun (WGS) entry which is preliminary data.</text>
</comment>
<organism evidence="1 2">
    <name type="scientific">Paenibacillus agaridevorans</name>
    <dbReference type="NCBI Taxonomy" id="171404"/>
    <lineage>
        <taxon>Bacteria</taxon>
        <taxon>Bacillati</taxon>
        <taxon>Bacillota</taxon>
        <taxon>Bacilli</taxon>
        <taxon>Bacillales</taxon>
        <taxon>Paenibacillaceae</taxon>
        <taxon>Paenibacillus</taxon>
    </lineage>
</organism>
<dbReference type="RefSeq" id="WP_108996147.1">
    <property type="nucleotide sequence ID" value="NZ_BDQX01000458.1"/>
</dbReference>
<protein>
    <submittedName>
        <fullName evidence="1">Uncharacterized protein</fullName>
    </submittedName>
</protein>
<accession>A0A2R5EZM7</accession>
<dbReference type="Proteomes" id="UP000245202">
    <property type="component" value="Unassembled WGS sequence"/>
</dbReference>
<evidence type="ECO:0000313" key="1">
    <source>
        <dbReference type="EMBL" id="GBG11987.1"/>
    </source>
</evidence>
<keyword evidence="2" id="KW-1185">Reference proteome</keyword>
<dbReference type="AlphaFoldDB" id="A0A2R5EZM7"/>
<gene>
    <name evidence="1" type="ORF">PAT3040_06847</name>
</gene>
<name>A0A2R5EZM7_9BACL</name>
<proteinExistence type="predicted"/>
<dbReference type="EMBL" id="BDQX01000458">
    <property type="protein sequence ID" value="GBG11987.1"/>
    <property type="molecule type" value="Genomic_DNA"/>
</dbReference>
<reference evidence="1 2" key="1">
    <citation type="submission" date="2017-08" db="EMBL/GenBank/DDBJ databases">
        <title>Substantial Increase in Enzyme Production by Combined Drug-Resistance Mutations in Paenibacillus agaridevorans.</title>
        <authorList>
            <person name="Tanaka Y."/>
            <person name="Funane K."/>
            <person name="Hosaka T."/>
            <person name="Shiwa Y."/>
            <person name="Fujita N."/>
            <person name="Miyazaki T."/>
            <person name="Yoshikawa H."/>
            <person name="Murakami K."/>
            <person name="Kasahara K."/>
            <person name="Inaoka T."/>
            <person name="Hiraga Y."/>
            <person name="Ochi K."/>
        </authorList>
    </citation>
    <scope>NUCLEOTIDE SEQUENCE [LARGE SCALE GENOMIC DNA]</scope>
    <source>
        <strain evidence="1 2">T-3040</strain>
    </source>
</reference>
<sequence length="178" mass="19414">MRKPRVLPLAITVVVTAVLLFGGFALYKQMVVAAPLADKLEEMNGVAEASKPEIGQKELKVKLKLSADASLRETYGNAVKQTAGFAGGKKVMVQVENVPNEQLEQLWYGAMFEIAEAMETKAYSTIPAAMEKAVAGVDGVTTVTEMDENNVYITIRSEQEGTAKYVVLPRTPNTMEVW</sequence>